<dbReference type="SUPFAM" id="SSF82282">
    <property type="entry name" value="Homocysteine S-methyltransferase"/>
    <property type="match status" value="1"/>
</dbReference>
<protein>
    <recommendedName>
        <fullName evidence="5">S-methylmethionine:homocysteine methyltransferase</fullName>
    </recommendedName>
</protein>
<dbReference type="FunFam" id="3.20.20.330:FF:000002">
    <property type="entry name" value="Homocysteine S-methyltransferase"/>
    <property type="match status" value="1"/>
</dbReference>
<feature type="binding site" evidence="6">
    <location>
        <position position="294"/>
    </location>
    <ligand>
        <name>Zn(2+)</name>
        <dbReference type="ChEBI" id="CHEBI:29105"/>
    </ligand>
</feature>
<organism evidence="8 9">
    <name type="scientific">Sulfurospirillum diekertiae</name>
    <dbReference type="NCBI Taxonomy" id="1854492"/>
    <lineage>
        <taxon>Bacteria</taxon>
        <taxon>Pseudomonadati</taxon>
        <taxon>Campylobacterota</taxon>
        <taxon>Epsilonproteobacteria</taxon>
        <taxon>Campylobacterales</taxon>
        <taxon>Sulfurospirillaceae</taxon>
        <taxon>Sulfurospirillum</taxon>
    </lineage>
</organism>
<keyword evidence="4 6" id="KW-0862">Zinc</keyword>
<reference evidence="9" key="1">
    <citation type="submission" date="2017-09" db="EMBL/GenBank/DDBJ databases">
        <title>The complete genome of Sulfurospirillum sp. JPD-1.</title>
        <authorList>
            <person name="Goris T."/>
        </authorList>
    </citation>
    <scope>NUCLEOTIDE SEQUENCE [LARGE SCALE GENOMIC DNA]</scope>
    <source>
        <strain evidence="9">JPD-1</strain>
    </source>
</reference>
<dbReference type="OrthoDB" id="9803687at2"/>
<dbReference type="GO" id="GO:0033528">
    <property type="term" value="P:S-methylmethionine cycle"/>
    <property type="evidence" value="ECO:0007669"/>
    <property type="project" value="TreeGrafter"/>
</dbReference>
<keyword evidence="3 6" id="KW-0479">Metal-binding</keyword>
<dbReference type="Proteomes" id="UP000217349">
    <property type="component" value="Chromosome"/>
</dbReference>
<dbReference type="PANTHER" id="PTHR46015:SF1">
    <property type="entry name" value="HOMOCYSTEINE S-METHYLTRANSFERASE-LIKE ISOFORM 1"/>
    <property type="match status" value="1"/>
</dbReference>
<dbReference type="PANTHER" id="PTHR46015">
    <property type="entry name" value="ZGC:172121"/>
    <property type="match status" value="1"/>
</dbReference>
<dbReference type="Pfam" id="PF02574">
    <property type="entry name" value="S-methyl_trans"/>
    <property type="match status" value="1"/>
</dbReference>
<dbReference type="GO" id="GO:0009086">
    <property type="term" value="P:methionine biosynthetic process"/>
    <property type="evidence" value="ECO:0007669"/>
    <property type="project" value="InterPro"/>
</dbReference>
<evidence type="ECO:0000256" key="4">
    <source>
        <dbReference type="ARBA" id="ARBA00022833"/>
    </source>
</evidence>
<evidence type="ECO:0000256" key="5">
    <source>
        <dbReference type="ARBA" id="ARBA00076752"/>
    </source>
</evidence>
<feature type="binding site" evidence="6">
    <location>
        <position position="295"/>
    </location>
    <ligand>
        <name>Zn(2+)</name>
        <dbReference type="ChEBI" id="CHEBI:29105"/>
    </ligand>
</feature>
<comment type="cofactor">
    <cofactor evidence="6">
        <name>Zn(2+)</name>
        <dbReference type="ChEBI" id="CHEBI:29105"/>
    </cofactor>
</comment>
<dbReference type="PROSITE" id="PS50970">
    <property type="entry name" value="HCY"/>
    <property type="match status" value="1"/>
</dbReference>
<dbReference type="GO" id="GO:0032259">
    <property type="term" value="P:methylation"/>
    <property type="evidence" value="ECO:0007669"/>
    <property type="project" value="UniProtKB-KW"/>
</dbReference>
<dbReference type="InterPro" id="IPR051486">
    <property type="entry name" value="Hcy_S-methyltransferase"/>
</dbReference>
<name>A0A290HCT3_9BACT</name>
<accession>A0A290HCT3</accession>
<dbReference type="InterPro" id="IPR017226">
    <property type="entry name" value="BHMT-like"/>
</dbReference>
<sequence>MNPIREILAKQKVLIIDGAFGTELERKGYDINDSLWSAKFLMEKPEAIGEVHKDYLEAGSDCITTASYQATYEGFMKRGLSEKEAKALIQSSVKIAKNVRDTFWKDVKNHAKRPKPLVAASVGPYGAYLADGSEFRGHYGLSIDELMIFHRKRLATLIEAKPDLLACETIPCLLEAQALCKLLEAFPTIHAWVSFSAKDGVHINSGESMRECAQFLDTQKQIIAIGINCTAPHYIESLIGEIKAVSSKPIIVYPNGGATYNALTKTWDGLSKSASYGKMAYVWYKKGASIIGGCCQTTPFDIAQIAQWVRY</sequence>
<evidence type="ECO:0000256" key="2">
    <source>
        <dbReference type="ARBA" id="ARBA00022679"/>
    </source>
</evidence>
<dbReference type="NCBIfam" id="NF007020">
    <property type="entry name" value="PRK09485.1"/>
    <property type="match status" value="1"/>
</dbReference>
<feature type="domain" description="Hcy-binding" evidence="7">
    <location>
        <begin position="2"/>
        <end position="309"/>
    </location>
</feature>
<dbReference type="Gene3D" id="3.20.20.330">
    <property type="entry name" value="Homocysteine-binding-like domain"/>
    <property type="match status" value="1"/>
</dbReference>
<evidence type="ECO:0000259" key="7">
    <source>
        <dbReference type="PROSITE" id="PS50970"/>
    </source>
</evidence>
<dbReference type="InterPro" id="IPR003726">
    <property type="entry name" value="HCY_dom"/>
</dbReference>
<proteinExistence type="predicted"/>
<dbReference type="GO" id="GO:0008898">
    <property type="term" value="F:S-adenosylmethionine-homocysteine S-methyltransferase activity"/>
    <property type="evidence" value="ECO:0007669"/>
    <property type="project" value="TreeGrafter"/>
</dbReference>
<dbReference type="EMBL" id="CP023275">
    <property type="protein sequence ID" value="ATB69353.1"/>
    <property type="molecule type" value="Genomic_DNA"/>
</dbReference>
<evidence type="ECO:0000256" key="6">
    <source>
        <dbReference type="PROSITE-ProRule" id="PRU00333"/>
    </source>
</evidence>
<keyword evidence="2 6" id="KW-0808">Transferase</keyword>
<evidence type="ECO:0000313" key="9">
    <source>
        <dbReference type="Proteomes" id="UP000217349"/>
    </source>
</evidence>
<evidence type="ECO:0000313" key="8">
    <source>
        <dbReference type="EMBL" id="ATB69353.1"/>
    </source>
</evidence>
<dbReference type="KEGG" id="sulj:SJPD1_1243"/>
<dbReference type="GO" id="GO:0008270">
    <property type="term" value="F:zinc ion binding"/>
    <property type="evidence" value="ECO:0007669"/>
    <property type="project" value="InterPro"/>
</dbReference>
<evidence type="ECO:0000256" key="1">
    <source>
        <dbReference type="ARBA" id="ARBA00022603"/>
    </source>
</evidence>
<dbReference type="RefSeq" id="WP_096046439.1">
    <property type="nucleotide sequence ID" value="NZ_CP023275.1"/>
</dbReference>
<dbReference type="AlphaFoldDB" id="A0A290HCT3"/>
<dbReference type="InterPro" id="IPR036589">
    <property type="entry name" value="HCY_dom_sf"/>
</dbReference>
<feature type="binding site" evidence="6">
    <location>
        <position position="229"/>
    </location>
    <ligand>
        <name>Zn(2+)</name>
        <dbReference type="ChEBI" id="CHEBI:29105"/>
    </ligand>
</feature>
<keyword evidence="1 6" id="KW-0489">Methyltransferase</keyword>
<dbReference type="PIRSF" id="PIRSF037505">
    <property type="entry name" value="Betaine_HMT"/>
    <property type="match status" value="1"/>
</dbReference>
<evidence type="ECO:0000256" key="3">
    <source>
        <dbReference type="ARBA" id="ARBA00022723"/>
    </source>
</evidence>
<gene>
    <name evidence="8" type="ORF">SJPD1_1243</name>
</gene>